<evidence type="ECO:0000313" key="3">
    <source>
        <dbReference type="Proteomes" id="UP001295444"/>
    </source>
</evidence>
<evidence type="ECO:0000256" key="1">
    <source>
        <dbReference type="SAM" id="MobiDB-lite"/>
    </source>
</evidence>
<gene>
    <name evidence="2" type="ORF">PECUL_23A037274</name>
</gene>
<name>A0AAD1RXF8_PELCU</name>
<dbReference type="AlphaFoldDB" id="A0AAD1RXF8"/>
<accession>A0AAD1RXF8</accession>
<keyword evidence="3" id="KW-1185">Reference proteome</keyword>
<dbReference type="EMBL" id="OW240915">
    <property type="protein sequence ID" value="CAH2283422.1"/>
    <property type="molecule type" value="Genomic_DNA"/>
</dbReference>
<dbReference type="InterPro" id="IPR042566">
    <property type="entry name" value="L1_C"/>
</dbReference>
<sequence length="128" mass="14755">MRAARTQSTMRYEDSQISLYQDLSTLTLDARRALKPLTSLMQEKRIPYRWGFPFSLQAKVDNQWHVLRWPNDIPCFLQAVGLPTIPIPNWILDCLPTRPYSPTVPAENLSDDTSGPRQRRGGQDDPEE</sequence>
<feature type="region of interest" description="Disordered" evidence="1">
    <location>
        <begin position="102"/>
        <end position="128"/>
    </location>
</feature>
<dbReference type="Proteomes" id="UP001295444">
    <property type="component" value="Chromosome 04"/>
</dbReference>
<protein>
    <submittedName>
        <fullName evidence="2">Uncharacterized protein</fullName>
    </submittedName>
</protein>
<proteinExistence type="predicted"/>
<organism evidence="2 3">
    <name type="scientific">Pelobates cultripes</name>
    <name type="common">Western spadefoot toad</name>
    <dbReference type="NCBI Taxonomy" id="61616"/>
    <lineage>
        <taxon>Eukaryota</taxon>
        <taxon>Metazoa</taxon>
        <taxon>Chordata</taxon>
        <taxon>Craniata</taxon>
        <taxon>Vertebrata</taxon>
        <taxon>Euteleostomi</taxon>
        <taxon>Amphibia</taxon>
        <taxon>Batrachia</taxon>
        <taxon>Anura</taxon>
        <taxon>Pelobatoidea</taxon>
        <taxon>Pelobatidae</taxon>
        <taxon>Pelobates</taxon>
    </lineage>
</organism>
<evidence type="ECO:0000313" key="2">
    <source>
        <dbReference type="EMBL" id="CAH2283422.1"/>
    </source>
</evidence>
<dbReference type="Gene3D" id="3.30.250.20">
    <property type="entry name" value="L1 transposable element, C-terminal domain"/>
    <property type="match status" value="1"/>
</dbReference>
<reference evidence="2" key="1">
    <citation type="submission" date="2022-03" db="EMBL/GenBank/DDBJ databases">
        <authorList>
            <person name="Alioto T."/>
            <person name="Alioto T."/>
            <person name="Gomez Garrido J."/>
        </authorList>
    </citation>
    <scope>NUCLEOTIDE SEQUENCE</scope>
</reference>